<evidence type="ECO:0000256" key="1">
    <source>
        <dbReference type="SAM" id="SignalP"/>
    </source>
</evidence>
<gene>
    <name evidence="2" type="ORF">IU449_15945</name>
</gene>
<dbReference type="InterPro" id="IPR016572">
    <property type="entry name" value="UCP010611"/>
</dbReference>
<proteinExistence type="predicted"/>
<sequence>MNFVRTRTRLAGLTAATAATAAVLLGPAVASAGPAELAEPLLTSDCTFAQVEAALRVEAPELAQLLDANPSQKAELQRRFDQPVEQRRAEFQRLLEENPGAAEQAQSDPRAAHLSQVLAQVAATCQNY</sequence>
<evidence type="ECO:0000313" key="3">
    <source>
        <dbReference type="Proteomes" id="UP000707731"/>
    </source>
</evidence>
<feature type="chain" id="PRO_5045793939" evidence="1">
    <location>
        <begin position="33"/>
        <end position="128"/>
    </location>
</feature>
<evidence type="ECO:0000313" key="2">
    <source>
        <dbReference type="EMBL" id="MBF6356020.1"/>
    </source>
</evidence>
<dbReference type="EMBL" id="JADLQN010000002">
    <property type="protein sequence ID" value="MBF6356020.1"/>
    <property type="molecule type" value="Genomic_DNA"/>
</dbReference>
<keyword evidence="3" id="KW-1185">Reference proteome</keyword>
<dbReference type="NCBIfam" id="TIGR04529">
    <property type="entry name" value="MTB_hemophore"/>
    <property type="match status" value="1"/>
</dbReference>
<protein>
    <submittedName>
        <fullName evidence="2">Hemophore-related protein</fullName>
    </submittedName>
</protein>
<keyword evidence="1" id="KW-0732">Signal</keyword>
<dbReference type="Proteomes" id="UP000707731">
    <property type="component" value="Unassembled WGS sequence"/>
</dbReference>
<organism evidence="2 3">
    <name type="scientific">Nocardia higoensis</name>
    <dbReference type="NCBI Taxonomy" id="228599"/>
    <lineage>
        <taxon>Bacteria</taxon>
        <taxon>Bacillati</taxon>
        <taxon>Actinomycetota</taxon>
        <taxon>Actinomycetes</taxon>
        <taxon>Mycobacteriales</taxon>
        <taxon>Nocardiaceae</taxon>
        <taxon>Nocardia</taxon>
    </lineage>
</organism>
<reference evidence="2 3" key="1">
    <citation type="submission" date="2020-10" db="EMBL/GenBank/DDBJ databases">
        <title>Identification of Nocardia species via Next-generation sequencing and recognition of intraspecies genetic diversity.</title>
        <authorList>
            <person name="Li P."/>
            <person name="Li P."/>
            <person name="Lu B."/>
        </authorList>
    </citation>
    <scope>NUCLEOTIDE SEQUENCE [LARGE SCALE GENOMIC DNA]</scope>
    <source>
        <strain evidence="2 3">BJ06-0143</strain>
    </source>
</reference>
<dbReference type="InterPro" id="IPR032407">
    <property type="entry name" value="MHB"/>
</dbReference>
<feature type="signal peptide" evidence="1">
    <location>
        <begin position="1"/>
        <end position="32"/>
    </location>
</feature>
<accession>A0ABS0DC25</accession>
<dbReference type="PIRSF" id="PIRSF010611">
    <property type="entry name" value="UCP010611"/>
    <property type="match status" value="1"/>
</dbReference>
<comment type="caution">
    <text evidence="2">The sequence shown here is derived from an EMBL/GenBank/DDBJ whole genome shotgun (WGS) entry which is preliminary data.</text>
</comment>
<name>A0ABS0DC25_9NOCA</name>
<dbReference type="RefSeq" id="WP_195002875.1">
    <property type="nucleotide sequence ID" value="NZ_JADLQN010000002.1"/>
</dbReference>